<dbReference type="Proteomes" id="UP000242502">
    <property type="component" value="Unassembled WGS sequence"/>
</dbReference>
<protein>
    <recommendedName>
        <fullName evidence="4">Lipoprotein</fullName>
    </recommendedName>
</protein>
<comment type="caution">
    <text evidence="2">The sequence shown here is derived from an EMBL/GenBank/DDBJ whole genome shotgun (WGS) entry which is preliminary data.</text>
</comment>
<name>A0A1D2QSR7_9GAMM</name>
<proteinExistence type="predicted"/>
<dbReference type="AlphaFoldDB" id="A0A1D2QSR7"/>
<organism evidence="2 3">
    <name type="scientific">Candidatus Endobugula sertula</name>
    <name type="common">Bugula neritina bacterial symbiont</name>
    <dbReference type="NCBI Taxonomy" id="62101"/>
    <lineage>
        <taxon>Bacteria</taxon>
        <taxon>Pseudomonadati</taxon>
        <taxon>Pseudomonadota</taxon>
        <taxon>Gammaproteobacteria</taxon>
        <taxon>Cellvibrionales</taxon>
        <taxon>Cellvibrionaceae</taxon>
        <taxon>Candidatus Endobugula</taxon>
    </lineage>
</organism>
<evidence type="ECO:0000313" key="3">
    <source>
        <dbReference type="Proteomes" id="UP000242502"/>
    </source>
</evidence>
<dbReference type="PROSITE" id="PS51257">
    <property type="entry name" value="PROKAR_LIPOPROTEIN"/>
    <property type="match status" value="1"/>
</dbReference>
<evidence type="ECO:0000313" key="2">
    <source>
        <dbReference type="EMBL" id="ODS24638.1"/>
    </source>
</evidence>
<evidence type="ECO:0008006" key="4">
    <source>
        <dbReference type="Google" id="ProtNLM"/>
    </source>
</evidence>
<feature type="signal peptide" evidence="1">
    <location>
        <begin position="1"/>
        <end position="20"/>
    </location>
</feature>
<dbReference type="EMBL" id="MDLC01000006">
    <property type="protein sequence ID" value="ODS24638.1"/>
    <property type="molecule type" value="Genomic_DNA"/>
</dbReference>
<keyword evidence="1" id="KW-0732">Signal</keyword>
<feature type="chain" id="PRO_5008906555" description="Lipoprotein" evidence="1">
    <location>
        <begin position="21"/>
        <end position="226"/>
    </location>
</feature>
<reference evidence="2 3" key="1">
    <citation type="journal article" date="2016" name="Appl. Environ. Microbiol.">
        <title>Lack of Overt Genome Reduction in the Bryostatin-Producing Bryozoan Symbiont "Candidatus Endobugula sertula".</title>
        <authorList>
            <person name="Miller I.J."/>
            <person name="Vanee N."/>
            <person name="Fong S.S."/>
            <person name="Lim-Fong G.E."/>
            <person name="Kwan J.C."/>
        </authorList>
    </citation>
    <scope>NUCLEOTIDE SEQUENCE [LARGE SCALE GENOMIC DNA]</scope>
    <source>
        <strain evidence="2">AB1-4</strain>
    </source>
</reference>
<evidence type="ECO:0000256" key="1">
    <source>
        <dbReference type="SAM" id="SignalP"/>
    </source>
</evidence>
<accession>A0A1D2QSR7</accession>
<dbReference type="STRING" id="62101.AB835_02600"/>
<sequence>MKKKALFSLFLLLSLLMVGCGSPFNVKQLGKADIDFVADSHRKAVEEGLYDMMVKLYQRNPRELQKQLEPTIDAQVNRLKASLANGAPLLIDGREGVELLNHAFNEYYEGDRVFTLVGGLLSMIHKSYGYHTEFFLFDKLDEQKLYNSARNIEIFSWRLRTETDTRGELLLLSTELNGPEINLSFERLVAKLISMQDMMALIAADQNRRTVNSVAHSVAQAVFVPL</sequence>
<gene>
    <name evidence="2" type="ORF">AB835_02600</name>
</gene>